<evidence type="ECO:0000313" key="1">
    <source>
        <dbReference type="EMBL" id="KRK15507.1"/>
    </source>
</evidence>
<dbReference type="PATRIC" id="fig|913848.6.peg.1728"/>
<reference evidence="1 2" key="1">
    <citation type="journal article" date="2015" name="Genome Announc.">
        <title>Expanding the biotechnology potential of lactobacilli through comparative genomics of 213 strains and associated genera.</title>
        <authorList>
            <person name="Sun Z."/>
            <person name="Harris H.M."/>
            <person name="McCann A."/>
            <person name="Guo C."/>
            <person name="Argimon S."/>
            <person name="Zhang W."/>
            <person name="Yang X."/>
            <person name="Jeffery I.B."/>
            <person name="Cooney J.C."/>
            <person name="Kagawa T.F."/>
            <person name="Liu W."/>
            <person name="Song Y."/>
            <person name="Salvetti E."/>
            <person name="Wrobel A."/>
            <person name="Rasinkangas P."/>
            <person name="Parkhill J."/>
            <person name="Rea M.C."/>
            <person name="O'Sullivan O."/>
            <person name="Ritari J."/>
            <person name="Douillard F.P."/>
            <person name="Paul Ross R."/>
            <person name="Yang R."/>
            <person name="Briner A.E."/>
            <person name="Felis G.E."/>
            <person name="de Vos W.M."/>
            <person name="Barrangou R."/>
            <person name="Klaenhammer T.R."/>
            <person name="Caufield P.W."/>
            <person name="Cui Y."/>
            <person name="Zhang H."/>
            <person name="O'Toole P.W."/>
        </authorList>
    </citation>
    <scope>NUCLEOTIDE SEQUENCE [LARGE SCALE GENOMIC DNA]</scope>
    <source>
        <strain evidence="1 2">DSM 20001</strain>
    </source>
</reference>
<dbReference type="GeneID" id="65917233"/>
<name>A0A0R1F5D1_9LACO</name>
<evidence type="ECO:0000313" key="2">
    <source>
        <dbReference type="Proteomes" id="UP000051181"/>
    </source>
</evidence>
<dbReference type="Proteomes" id="UP000051181">
    <property type="component" value="Unassembled WGS sequence"/>
</dbReference>
<gene>
    <name evidence="1" type="ORF">FD22_GL001689</name>
</gene>
<organism evidence="1 2">
    <name type="scientific">Loigolactobacillus coryniformis subsp. coryniformis KCTC 3167 = DSM 20001</name>
    <dbReference type="NCBI Taxonomy" id="913848"/>
    <lineage>
        <taxon>Bacteria</taxon>
        <taxon>Bacillati</taxon>
        <taxon>Bacillota</taxon>
        <taxon>Bacilli</taxon>
        <taxon>Lactobacillales</taxon>
        <taxon>Lactobacillaceae</taxon>
        <taxon>Loigolactobacillus</taxon>
    </lineage>
</organism>
<proteinExistence type="predicted"/>
<comment type="caution">
    <text evidence="1">The sequence shown here is derived from an EMBL/GenBank/DDBJ whole genome shotgun (WGS) entry which is preliminary data.</text>
</comment>
<protein>
    <submittedName>
        <fullName evidence="1">Uncharacterized protein</fullName>
    </submittedName>
</protein>
<dbReference type="EMBL" id="AZCN01000047">
    <property type="protein sequence ID" value="KRK15507.1"/>
    <property type="molecule type" value="Genomic_DNA"/>
</dbReference>
<sequence>MLIQRLDIYQRETLKNGVSQGKEPYALSLYTADLTNFWVNGAFKIHFGLDLQGDTYQLKDSYYYEFSKFGLTARYYFVNSPYTWEPKLPKIEAANDAKRGFIRYLVFGPDIMNSGDLRWLGLNTGLTLGNTDLSRLYKGLEAYSYPVDLKRRKLYSGSYGYYLTPATEKEKATGKLPDLEKVFNPSTTLSRPDNNYHETYLTMTTRTRVKPHYQPNLNLSDMWGGFFGGVYLGGGFDSKDK</sequence>
<dbReference type="AlphaFoldDB" id="A0A0R1F5D1"/>
<dbReference type="RefSeq" id="WP_010011122.1">
    <property type="nucleotide sequence ID" value="NZ_AZCN01000047.1"/>
</dbReference>
<accession>A0A0R1F5D1</accession>